<comment type="similarity">
    <text evidence="1">Belongs to the sel-1 family.</text>
</comment>
<dbReference type="InterPro" id="IPR006597">
    <property type="entry name" value="Sel1-like"/>
</dbReference>
<dbReference type="SMART" id="SM00671">
    <property type="entry name" value="SEL1"/>
    <property type="match status" value="3"/>
</dbReference>
<dbReference type="InterPro" id="IPR011990">
    <property type="entry name" value="TPR-like_helical_dom_sf"/>
</dbReference>
<keyword evidence="3" id="KW-1185">Reference proteome</keyword>
<dbReference type="Pfam" id="PF08238">
    <property type="entry name" value="Sel1"/>
    <property type="match status" value="3"/>
</dbReference>
<organism evidence="2 3">
    <name type="scientific">Gigaspora margarita</name>
    <dbReference type="NCBI Taxonomy" id="4874"/>
    <lineage>
        <taxon>Eukaryota</taxon>
        <taxon>Fungi</taxon>
        <taxon>Fungi incertae sedis</taxon>
        <taxon>Mucoromycota</taxon>
        <taxon>Glomeromycotina</taxon>
        <taxon>Glomeromycetes</taxon>
        <taxon>Diversisporales</taxon>
        <taxon>Gigasporaceae</taxon>
        <taxon>Gigaspora</taxon>
    </lineage>
</organism>
<evidence type="ECO:0000256" key="1">
    <source>
        <dbReference type="ARBA" id="ARBA00038101"/>
    </source>
</evidence>
<dbReference type="Proteomes" id="UP000789901">
    <property type="component" value="Unassembled WGS sequence"/>
</dbReference>
<dbReference type="EMBL" id="CAJVQB010013018">
    <property type="protein sequence ID" value="CAG8759397.1"/>
    <property type="molecule type" value="Genomic_DNA"/>
</dbReference>
<accession>A0ABN7VD69</accession>
<dbReference type="PANTHER" id="PTHR11102">
    <property type="entry name" value="SEL-1-LIKE PROTEIN"/>
    <property type="match status" value="1"/>
</dbReference>
<gene>
    <name evidence="2" type="ORF">GMARGA_LOCUS17298</name>
</gene>
<comment type="caution">
    <text evidence="2">The sequence shown here is derived from an EMBL/GenBank/DDBJ whole genome shotgun (WGS) entry which is preliminary data.</text>
</comment>
<proteinExistence type="inferred from homology"/>
<dbReference type="SUPFAM" id="SSF81901">
    <property type="entry name" value="HCP-like"/>
    <property type="match status" value="1"/>
</dbReference>
<reference evidence="2 3" key="1">
    <citation type="submission" date="2021-06" db="EMBL/GenBank/DDBJ databases">
        <authorList>
            <person name="Kallberg Y."/>
            <person name="Tangrot J."/>
            <person name="Rosling A."/>
        </authorList>
    </citation>
    <scope>NUCLEOTIDE SEQUENCE [LARGE SCALE GENOMIC DNA]</scope>
    <source>
        <strain evidence="2 3">120-4 pot B 10/14</strain>
    </source>
</reference>
<dbReference type="Gene3D" id="1.25.40.10">
    <property type="entry name" value="Tetratricopeptide repeat domain"/>
    <property type="match status" value="1"/>
</dbReference>
<feature type="non-terminal residue" evidence="2">
    <location>
        <position position="1"/>
    </location>
</feature>
<dbReference type="PANTHER" id="PTHR11102:SF160">
    <property type="entry name" value="ERAD-ASSOCIATED E3 UBIQUITIN-PROTEIN LIGASE COMPONENT HRD3"/>
    <property type="match status" value="1"/>
</dbReference>
<evidence type="ECO:0000313" key="3">
    <source>
        <dbReference type="Proteomes" id="UP000789901"/>
    </source>
</evidence>
<evidence type="ECO:0000313" key="2">
    <source>
        <dbReference type="EMBL" id="CAG8759397.1"/>
    </source>
</evidence>
<sequence length="245" mass="28049">LGALLWEIAEEEIPYTRLGIDLQTIRDKVVKEKYPLNHNPDFRPTIAKIFSTLYDYHHKDEKKELLPTGDEFEDAFILDDFAIGIMSVDQAIEEHRKPDGNKQKAWESFKSHAELGDIIAKYWVGYYLYHSILPEHKANRQANLQHAAILFKEAADHGKVEAQLRYGFCLWQGDGVPVNWDEAMRYLKLAADNGNPTAMYNVGSAYWIGKGVIKDQEEGSKYLKMAAKKDQHNAIAMCKKLGISY</sequence>
<name>A0ABN7VD69_GIGMA</name>
<protein>
    <submittedName>
        <fullName evidence="2">7354_t:CDS:1</fullName>
    </submittedName>
</protein>
<dbReference type="InterPro" id="IPR050767">
    <property type="entry name" value="Sel1_AlgK"/>
</dbReference>